<feature type="domain" description="CBM1" evidence="2">
    <location>
        <begin position="1"/>
        <end position="32"/>
    </location>
</feature>
<dbReference type="InterPro" id="IPR035971">
    <property type="entry name" value="CBD_sf"/>
</dbReference>
<reference evidence="4" key="2">
    <citation type="submission" date="2015-01" db="EMBL/GenBank/DDBJ databases">
        <title>Evolutionary Origins and Diversification of the Mycorrhizal Mutualists.</title>
        <authorList>
            <consortium name="DOE Joint Genome Institute"/>
            <consortium name="Mycorrhizal Genomics Consortium"/>
            <person name="Kohler A."/>
            <person name="Kuo A."/>
            <person name="Nagy L.G."/>
            <person name="Floudas D."/>
            <person name="Copeland A."/>
            <person name="Barry K.W."/>
            <person name="Cichocki N."/>
            <person name="Veneault-Fourrey C."/>
            <person name="LaButti K."/>
            <person name="Lindquist E.A."/>
            <person name="Lipzen A."/>
            <person name="Lundell T."/>
            <person name="Morin E."/>
            <person name="Murat C."/>
            <person name="Riley R."/>
            <person name="Ohm R."/>
            <person name="Sun H."/>
            <person name="Tunlid A."/>
            <person name="Henrissat B."/>
            <person name="Grigoriev I.V."/>
            <person name="Hibbett D.S."/>
            <person name="Martin F."/>
        </authorList>
    </citation>
    <scope>NUCLEOTIDE SEQUENCE [LARGE SCALE GENOMIC DNA]</scope>
    <source>
        <strain evidence="4">MUT 4182</strain>
    </source>
</reference>
<dbReference type="Proteomes" id="UP000054248">
    <property type="component" value="Unassembled WGS sequence"/>
</dbReference>
<accession>A0A0C3L5Y2</accession>
<name>A0A0C3L5Y2_9AGAM</name>
<organism evidence="3 4">
    <name type="scientific">Tulasnella calospora MUT 4182</name>
    <dbReference type="NCBI Taxonomy" id="1051891"/>
    <lineage>
        <taxon>Eukaryota</taxon>
        <taxon>Fungi</taxon>
        <taxon>Dikarya</taxon>
        <taxon>Basidiomycota</taxon>
        <taxon>Agaricomycotina</taxon>
        <taxon>Agaricomycetes</taxon>
        <taxon>Cantharellales</taxon>
        <taxon>Tulasnellaceae</taxon>
        <taxon>Tulasnella</taxon>
    </lineage>
</organism>
<reference evidence="3 4" key="1">
    <citation type="submission" date="2014-04" db="EMBL/GenBank/DDBJ databases">
        <authorList>
            <consortium name="DOE Joint Genome Institute"/>
            <person name="Kuo A."/>
            <person name="Girlanda M."/>
            <person name="Perotto S."/>
            <person name="Kohler A."/>
            <person name="Nagy L.G."/>
            <person name="Floudas D."/>
            <person name="Copeland A."/>
            <person name="Barry K.W."/>
            <person name="Cichocki N."/>
            <person name="Veneault-Fourrey C."/>
            <person name="LaButti K."/>
            <person name="Lindquist E.A."/>
            <person name="Lipzen A."/>
            <person name="Lundell T."/>
            <person name="Morin E."/>
            <person name="Murat C."/>
            <person name="Sun H."/>
            <person name="Tunlid A."/>
            <person name="Henrissat B."/>
            <person name="Grigoriev I.V."/>
            <person name="Hibbett D.S."/>
            <person name="Martin F."/>
            <person name="Nordberg H.P."/>
            <person name="Cantor M.N."/>
            <person name="Hua S.X."/>
        </authorList>
    </citation>
    <scope>NUCLEOTIDE SEQUENCE [LARGE SCALE GENOMIC DNA]</scope>
    <source>
        <strain evidence="3 4">MUT 4182</strain>
    </source>
</reference>
<feature type="non-terminal residue" evidence="3">
    <location>
        <position position="1"/>
    </location>
</feature>
<dbReference type="GO" id="GO:0005975">
    <property type="term" value="P:carbohydrate metabolic process"/>
    <property type="evidence" value="ECO:0007669"/>
    <property type="project" value="InterPro"/>
</dbReference>
<dbReference type="Pfam" id="PF00734">
    <property type="entry name" value="CBM_1"/>
    <property type="match status" value="1"/>
</dbReference>
<sequence>WGQCAGQGYTGPTNCESPYTCVYSNPWYSQVSSGYSTPSLDRLLIRHCSSNSACKCRRETALASRYPALWFYSSENKNRYSHFSSLSSSRVSHWVDSLSFGKLVIRCQLLGDKFLQ</sequence>
<evidence type="ECO:0000313" key="4">
    <source>
        <dbReference type="Proteomes" id="UP000054248"/>
    </source>
</evidence>
<dbReference type="HOGENOM" id="CLU_2102843_0_0_1"/>
<evidence type="ECO:0000259" key="2">
    <source>
        <dbReference type="PROSITE" id="PS51164"/>
    </source>
</evidence>
<dbReference type="SUPFAM" id="SSF57180">
    <property type="entry name" value="Cellulose-binding domain"/>
    <property type="match status" value="1"/>
</dbReference>
<dbReference type="GO" id="GO:0005576">
    <property type="term" value="C:extracellular region"/>
    <property type="evidence" value="ECO:0007669"/>
    <property type="project" value="InterPro"/>
</dbReference>
<dbReference type="EMBL" id="KN823461">
    <property type="protein sequence ID" value="KIO16922.1"/>
    <property type="molecule type" value="Genomic_DNA"/>
</dbReference>
<protein>
    <submittedName>
        <fullName evidence="3">Carbohydrate-binding module family 1 protein</fullName>
    </submittedName>
</protein>
<evidence type="ECO:0000256" key="1">
    <source>
        <dbReference type="ARBA" id="ARBA00022729"/>
    </source>
</evidence>
<dbReference type="InterPro" id="IPR000254">
    <property type="entry name" value="CBD"/>
</dbReference>
<dbReference type="OrthoDB" id="5313668at2759"/>
<keyword evidence="4" id="KW-1185">Reference proteome</keyword>
<dbReference type="SMART" id="SM00236">
    <property type="entry name" value="fCBD"/>
    <property type="match status" value="1"/>
</dbReference>
<dbReference type="PROSITE" id="PS51164">
    <property type="entry name" value="CBM1_2"/>
    <property type="match status" value="1"/>
</dbReference>
<evidence type="ECO:0000313" key="3">
    <source>
        <dbReference type="EMBL" id="KIO16922.1"/>
    </source>
</evidence>
<keyword evidence="1" id="KW-0732">Signal</keyword>
<dbReference type="AlphaFoldDB" id="A0A0C3L5Y2"/>
<dbReference type="GO" id="GO:0030248">
    <property type="term" value="F:cellulose binding"/>
    <property type="evidence" value="ECO:0007669"/>
    <property type="project" value="InterPro"/>
</dbReference>
<gene>
    <name evidence="3" type="ORF">M407DRAFT_85470</name>
</gene>
<proteinExistence type="predicted"/>